<evidence type="ECO:0000256" key="1">
    <source>
        <dbReference type="ARBA" id="ARBA00006194"/>
    </source>
</evidence>
<dbReference type="RefSeq" id="NP_059369.1">
    <property type="nucleotide sequence ID" value="NC_000887.3"/>
</dbReference>
<sequence>MKANIHVYLSLNNIIVSLTDSNGNVLGWASGGSTGFSGFKKITNSAINLIVLKMIDLIRKKKIHTVSVFFKGIGKGAETLINLLQRNKINVDIIGDVTEIPHNGCRPKKKRRL</sequence>
<dbReference type="InterPro" id="IPR001971">
    <property type="entry name" value="Ribosomal_uS11"/>
</dbReference>
<dbReference type="PIRSF" id="PIRSF002131">
    <property type="entry name" value="Ribosomal_S11"/>
    <property type="match status" value="1"/>
</dbReference>
<evidence type="ECO:0000256" key="3">
    <source>
        <dbReference type="ARBA" id="ARBA00023274"/>
    </source>
</evidence>
<dbReference type="PANTHER" id="PTHR11759">
    <property type="entry name" value="40S RIBOSOMAL PROTEIN S14/30S RIBOSOMAL PROTEIN S11"/>
    <property type="match status" value="1"/>
</dbReference>
<dbReference type="EMBL" id="LC519602">
    <property type="protein sequence ID" value="BBU60052.1"/>
    <property type="molecule type" value="Genomic_DNA"/>
</dbReference>
<protein>
    <submittedName>
        <fullName evidence="4">30S ribosomal protein S11</fullName>
    </submittedName>
</protein>
<dbReference type="SUPFAM" id="SSF53137">
    <property type="entry name" value="Translational machinery components"/>
    <property type="match status" value="1"/>
</dbReference>
<dbReference type="HAMAP" id="MF_01310">
    <property type="entry name" value="Ribosomal_uS11"/>
    <property type="match status" value="1"/>
</dbReference>
<proteinExistence type="inferred from homology"/>
<dbReference type="OMA" id="HLYINCA"/>
<reference evidence="4" key="1">
    <citation type="journal article" date="1998" name="Nucleic Acids Res.">
        <title>Structure and organization of the mitochondrial genome of the unicellular red alga Cyanidioschyzon merolae deduced from the complete nucleotide sequence.</title>
        <authorList>
            <person name="Ohta N."/>
            <person name="Sato N."/>
            <person name="Kuroiwa T."/>
        </authorList>
    </citation>
    <scope>NUCLEOTIDE SEQUENCE [LARGE SCALE GENOMIC DNA]</scope>
    <source>
        <strain evidence="4">10D-T</strain>
    </source>
</reference>
<geneLocation type="mitochondrion" evidence="4"/>
<accession>A0A679F365</accession>
<gene>
    <name evidence="4" type="primary">rps11</name>
    <name evidence="4" type="ORF">CME10DT_Mp0021</name>
</gene>
<dbReference type="GO" id="GO:0005840">
    <property type="term" value="C:ribosome"/>
    <property type="evidence" value="ECO:0007669"/>
    <property type="project" value="UniProtKB-KW"/>
</dbReference>
<evidence type="ECO:0000256" key="2">
    <source>
        <dbReference type="ARBA" id="ARBA00022980"/>
    </source>
</evidence>
<evidence type="ECO:0000313" key="4">
    <source>
        <dbReference type="EMBL" id="BBU60052.1"/>
    </source>
</evidence>
<keyword evidence="4" id="KW-0496">Mitochondrion</keyword>
<keyword evidence="3" id="KW-0687">Ribonucleoprotein</keyword>
<dbReference type="HOGENOM" id="CLU_072439_5_3_1"/>
<keyword evidence="2 4" id="KW-0689">Ribosomal protein</keyword>
<dbReference type="Gene3D" id="3.30.420.80">
    <property type="entry name" value="Ribosomal protein S11"/>
    <property type="match status" value="1"/>
</dbReference>
<dbReference type="Pfam" id="PF00411">
    <property type="entry name" value="Ribosomal_S11"/>
    <property type="match status" value="1"/>
</dbReference>
<organism evidence="4">
    <name type="scientific">Cyanidioschyzon merolae</name>
    <name type="common">Red alga</name>
    <dbReference type="NCBI Taxonomy" id="45157"/>
    <lineage>
        <taxon>Eukaryota</taxon>
        <taxon>Rhodophyta</taxon>
        <taxon>Bangiophyceae</taxon>
        <taxon>Cyanidiales</taxon>
        <taxon>Cyanidiaceae</taxon>
        <taxon>Cyanidioschyzon</taxon>
    </lineage>
</organism>
<dbReference type="GO" id="GO:1990904">
    <property type="term" value="C:ribonucleoprotein complex"/>
    <property type="evidence" value="ECO:0007669"/>
    <property type="project" value="UniProtKB-KW"/>
</dbReference>
<name>A0A679F365_CYAME</name>
<comment type="similarity">
    <text evidence="1">Belongs to the universal ribosomal protein uS11 family.</text>
</comment>
<dbReference type="GeneID" id="3125668"/>
<dbReference type="AlphaFoldDB" id="A0A679F365"/>
<dbReference type="InterPro" id="IPR036967">
    <property type="entry name" value="Ribosomal_uS11_sf"/>
</dbReference>
<reference evidence="4" key="2">
    <citation type="submission" date="2020-01" db="EMBL/GenBank/DDBJ databases">
        <title>Re-sequencing of the mitochondrial genome of Cyanidioschyzon merolae 10D.</title>
        <authorList>
            <person name="Moriyama T."/>
            <person name="Mori-Moriyama N."/>
            <person name="Sato N."/>
        </authorList>
    </citation>
    <scope>NUCLEOTIDE SEQUENCE</scope>
    <source>
        <strain evidence="4">10D-T</strain>
    </source>
</reference>